<evidence type="ECO:0000313" key="2">
    <source>
        <dbReference type="EMBL" id="KAF2643216.1"/>
    </source>
</evidence>
<dbReference type="AlphaFoldDB" id="A0A6A6S5Q3"/>
<accession>A0A6A6S5Q3</accession>
<evidence type="ECO:0000313" key="3">
    <source>
        <dbReference type="Proteomes" id="UP000799753"/>
    </source>
</evidence>
<feature type="region of interest" description="Disordered" evidence="1">
    <location>
        <begin position="1"/>
        <end position="27"/>
    </location>
</feature>
<protein>
    <submittedName>
        <fullName evidence="2">Uncharacterized protein</fullName>
    </submittedName>
</protein>
<dbReference type="OrthoDB" id="288942at2759"/>
<keyword evidence="3" id="KW-1185">Reference proteome</keyword>
<dbReference type="EMBL" id="MU006780">
    <property type="protein sequence ID" value="KAF2643216.1"/>
    <property type="molecule type" value="Genomic_DNA"/>
</dbReference>
<feature type="compositionally biased region" description="Polar residues" evidence="1">
    <location>
        <begin position="14"/>
        <end position="23"/>
    </location>
</feature>
<evidence type="ECO:0000256" key="1">
    <source>
        <dbReference type="SAM" id="MobiDB-lite"/>
    </source>
</evidence>
<organism evidence="2 3">
    <name type="scientific">Massarina eburnea CBS 473.64</name>
    <dbReference type="NCBI Taxonomy" id="1395130"/>
    <lineage>
        <taxon>Eukaryota</taxon>
        <taxon>Fungi</taxon>
        <taxon>Dikarya</taxon>
        <taxon>Ascomycota</taxon>
        <taxon>Pezizomycotina</taxon>
        <taxon>Dothideomycetes</taxon>
        <taxon>Pleosporomycetidae</taxon>
        <taxon>Pleosporales</taxon>
        <taxon>Massarineae</taxon>
        <taxon>Massarinaceae</taxon>
        <taxon>Massarina</taxon>
    </lineage>
</organism>
<name>A0A6A6S5Q3_9PLEO</name>
<gene>
    <name evidence="2" type="ORF">P280DRAFT_246406</name>
</gene>
<proteinExistence type="predicted"/>
<sequence length="246" mass="28255">MSPNMHRGFRRTRQSAPTSQGPSPSIDINFATAKDQLQSPLFSKIPPEIRNEIFSLALTEFRYADYARPGYEGDKRIDVALLRTCKIVYGETRGMPDRNVEIVSWIGNGRRAPEALTLTIRYTDWWWWEDNRPIFPISETPFFAIGGVQLPESVQKMVIEFETIESKRKMLENVIGQLSKENLAWNRKDGAKLVMKDRVEEWKWMGPTRFKNANGTEGTKYAHHGDAESMEMLVKVVEWAVGKTNA</sequence>
<dbReference type="Proteomes" id="UP000799753">
    <property type="component" value="Unassembled WGS sequence"/>
</dbReference>
<reference evidence="2" key="1">
    <citation type="journal article" date="2020" name="Stud. Mycol.">
        <title>101 Dothideomycetes genomes: a test case for predicting lifestyles and emergence of pathogens.</title>
        <authorList>
            <person name="Haridas S."/>
            <person name="Albert R."/>
            <person name="Binder M."/>
            <person name="Bloem J."/>
            <person name="Labutti K."/>
            <person name="Salamov A."/>
            <person name="Andreopoulos B."/>
            <person name="Baker S."/>
            <person name="Barry K."/>
            <person name="Bills G."/>
            <person name="Bluhm B."/>
            <person name="Cannon C."/>
            <person name="Castanera R."/>
            <person name="Culley D."/>
            <person name="Daum C."/>
            <person name="Ezra D."/>
            <person name="Gonzalez J."/>
            <person name="Henrissat B."/>
            <person name="Kuo A."/>
            <person name="Liang C."/>
            <person name="Lipzen A."/>
            <person name="Lutzoni F."/>
            <person name="Magnuson J."/>
            <person name="Mondo S."/>
            <person name="Nolan M."/>
            <person name="Ohm R."/>
            <person name="Pangilinan J."/>
            <person name="Park H.-J."/>
            <person name="Ramirez L."/>
            <person name="Alfaro M."/>
            <person name="Sun H."/>
            <person name="Tritt A."/>
            <person name="Yoshinaga Y."/>
            <person name="Zwiers L.-H."/>
            <person name="Turgeon B."/>
            <person name="Goodwin S."/>
            <person name="Spatafora J."/>
            <person name="Crous P."/>
            <person name="Grigoriev I."/>
        </authorList>
    </citation>
    <scope>NUCLEOTIDE SEQUENCE</scope>
    <source>
        <strain evidence="2">CBS 473.64</strain>
    </source>
</reference>